<dbReference type="AlphaFoldDB" id="A0A238FKL1"/>
<dbReference type="Gene3D" id="3.30.70.330">
    <property type="match status" value="1"/>
</dbReference>
<sequence>MGSTGRRLFIGGTPGIELRHRELEEIFGKIGPLCDVLVLQGFAFIEFVNLPDAERAVSELHSFQACGGRLSVQYARPPRPKDPSRFAPPYG</sequence>
<keyword evidence="4" id="KW-1185">Reference proteome</keyword>
<evidence type="ECO:0000313" key="3">
    <source>
        <dbReference type="EMBL" id="SCV72681.1"/>
    </source>
</evidence>
<protein>
    <submittedName>
        <fullName evidence="3">BQ2448_4218 protein</fullName>
    </submittedName>
</protein>
<feature type="domain" description="RRM" evidence="2">
    <location>
        <begin position="6"/>
        <end position="77"/>
    </location>
</feature>
<dbReference type="Pfam" id="PF00076">
    <property type="entry name" value="RRM_1"/>
    <property type="match status" value="1"/>
</dbReference>
<name>A0A238FKL1_9BASI</name>
<evidence type="ECO:0000313" key="4">
    <source>
        <dbReference type="Proteomes" id="UP000198372"/>
    </source>
</evidence>
<dbReference type="InterPro" id="IPR050907">
    <property type="entry name" value="SRSF"/>
</dbReference>
<gene>
    <name evidence="3" type="ORF">BQ2448_4218</name>
</gene>
<evidence type="ECO:0000259" key="2">
    <source>
        <dbReference type="PROSITE" id="PS50102"/>
    </source>
</evidence>
<organism evidence="3 4">
    <name type="scientific">Microbotryum intermedium</name>
    <dbReference type="NCBI Taxonomy" id="269621"/>
    <lineage>
        <taxon>Eukaryota</taxon>
        <taxon>Fungi</taxon>
        <taxon>Dikarya</taxon>
        <taxon>Basidiomycota</taxon>
        <taxon>Pucciniomycotina</taxon>
        <taxon>Microbotryomycetes</taxon>
        <taxon>Microbotryales</taxon>
        <taxon>Microbotryaceae</taxon>
        <taxon>Microbotryum</taxon>
    </lineage>
</organism>
<dbReference type="OrthoDB" id="1099063at2759"/>
<dbReference type="EMBL" id="FMSP01000009">
    <property type="protein sequence ID" value="SCV72681.1"/>
    <property type="molecule type" value="Genomic_DNA"/>
</dbReference>
<dbReference type="GO" id="GO:0003723">
    <property type="term" value="F:RNA binding"/>
    <property type="evidence" value="ECO:0007669"/>
    <property type="project" value="UniProtKB-UniRule"/>
</dbReference>
<evidence type="ECO:0000256" key="1">
    <source>
        <dbReference type="PROSITE-ProRule" id="PRU00176"/>
    </source>
</evidence>
<dbReference type="PROSITE" id="PS50102">
    <property type="entry name" value="RRM"/>
    <property type="match status" value="1"/>
</dbReference>
<dbReference type="InterPro" id="IPR012677">
    <property type="entry name" value="Nucleotide-bd_a/b_plait_sf"/>
</dbReference>
<keyword evidence="1" id="KW-0694">RNA-binding</keyword>
<dbReference type="InterPro" id="IPR035979">
    <property type="entry name" value="RBD_domain_sf"/>
</dbReference>
<dbReference type="PANTHER" id="PTHR23147">
    <property type="entry name" value="SERINE/ARGININE RICH SPLICING FACTOR"/>
    <property type="match status" value="1"/>
</dbReference>
<dbReference type="SMART" id="SM00360">
    <property type="entry name" value="RRM"/>
    <property type="match status" value="1"/>
</dbReference>
<dbReference type="STRING" id="269621.A0A238FKL1"/>
<proteinExistence type="predicted"/>
<dbReference type="InterPro" id="IPR000504">
    <property type="entry name" value="RRM_dom"/>
</dbReference>
<dbReference type="Proteomes" id="UP000198372">
    <property type="component" value="Unassembled WGS sequence"/>
</dbReference>
<dbReference type="SUPFAM" id="SSF54928">
    <property type="entry name" value="RNA-binding domain, RBD"/>
    <property type="match status" value="1"/>
</dbReference>
<reference evidence="4" key="1">
    <citation type="submission" date="2016-09" db="EMBL/GenBank/DDBJ databases">
        <authorList>
            <person name="Jeantristanb JTB J.-T."/>
            <person name="Ricardo R."/>
        </authorList>
    </citation>
    <scope>NUCLEOTIDE SEQUENCE [LARGE SCALE GENOMIC DNA]</scope>
</reference>
<accession>A0A238FKL1</accession>